<protein>
    <recommendedName>
        <fullName evidence="3">Proteasome subunit alpha</fullName>
    </recommendedName>
</protein>
<keyword evidence="5" id="KW-0378">Hydrolase</keyword>
<dbReference type="PROSITE" id="PS00388">
    <property type="entry name" value="PROTEASOME_ALPHA_1"/>
    <property type="match status" value="1"/>
</dbReference>
<dbReference type="PROSITE" id="PS51475">
    <property type="entry name" value="PROTEASOME_ALPHA_2"/>
    <property type="match status" value="1"/>
</dbReference>
<name>A0ABY6HTK3_9ARCH</name>
<reference evidence="5" key="1">
    <citation type="submission" date="2022-09" db="EMBL/GenBank/DDBJ databases">
        <title>Actin cytoskeleton and complex cell architecture in an #Asgard archaeon.</title>
        <authorList>
            <person name="Ponce Toledo R.I."/>
            <person name="Schleper C."/>
            <person name="Rodrigues Oliveira T."/>
            <person name="Wollweber F."/>
            <person name="Xu J."/>
            <person name="Rittmann S."/>
            <person name="Klingl A."/>
            <person name="Pilhofer M."/>
        </authorList>
    </citation>
    <scope>NUCLEOTIDE SEQUENCE</scope>
    <source>
        <strain evidence="5">B-35</strain>
    </source>
</reference>
<dbReference type="InterPro" id="IPR001353">
    <property type="entry name" value="Proteasome_sua/b"/>
</dbReference>
<comment type="function">
    <text evidence="3">Component of the proteasome core, a large protease complex with broad specificity involved in protein degradation.</text>
</comment>
<comment type="subcellular location">
    <subcellularLocation>
        <location evidence="3">Cytoplasm</location>
    </subcellularLocation>
</comment>
<organism evidence="5 6">
    <name type="scientific">Candidatus Lokiarchaeum ossiferum</name>
    <dbReference type="NCBI Taxonomy" id="2951803"/>
    <lineage>
        <taxon>Archaea</taxon>
        <taxon>Promethearchaeati</taxon>
        <taxon>Promethearchaeota</taxon>
        <taxon>Promethearchaeia</taxon>
        <taxon>Promethearchaeales</taxon>
        <taxon>Promethearchaeaceae</taxon>
        <taxon>Candidatus Lokiarchaeum</taxon>
    </lineage>
</organism>
<proteinExistence type="inferred from homology"/>
<evidence type="ECO:0000256" key="1">
    <source>
        <dbReference type="ARBA" id="ARBA00022942"/>
    </source>
</evidence>
<dbReference type="SUPFAM" id="SSF56235">
    <property type="entry name" value="N-terminal nucleophile aminohydrolases (Ntn hydrolases)"/>
    <property type="match status" value="1"/>
</dbReference>
<dbReference type="InterPro" id="IPR050115">
    <property type="entry name" value="Proteasome_alpha"/>
</dbReference>
<evidence type="ECO:0000259" key="4">
    <source>
        <dbReference type="PROSITE" id="PS00388"/>
    </source>
</evidence>
<dbReference type="GO" id="GO:0016787">
    <property type="term" value="F:hydrolase activity"/>
    <property type="evidence" value="ECO:0007669"/>
    <property type="project" value="UniProtKB-KW"/>
</dbReference>
<evidence type="ECO:0000256" key="2">
    <source>
        <dbReference type="PROSITE-ProRule" id="PRU00808"/>
    </source>
</evidence>
<accession>A0ABY6HTK3</accession>
<dbReference type="InterPro" id="IPR000426">
    <property type="entry name" value="Proteasome_asu_N"/>
</dbReference>
<evidence type="ECO:0000256" key="3">
    <source>
        <dbReference type="RuleBase" id="RU000552"/>
    </source>
</evidence>
<dbReference type="Pfam" id="PF10584">
    <property type="entry name" value="Proteasome_A_N"/>
    <property type="match status" value="1"/>
</dbReference>
<dbReference type="Pfam" id="PF00227">
    <property type="entry name" value="Proteasome"/>
    <property type="match status" value="1"/>
</dbReference>
<dbReference type="EMBL" id="CP104013">
    <property type="protein sequence ID" value="UYP46746.1"/>
    <property type="molecule type" value="Genomic_DNA"/>
</dbReference>
<dbReference type="SMART" id="SM00948">
    <property type="entry name" value="Proteasome_A_N"/>
    <property type="match status" value="1"/>
</dbReference>
<sequence>MMRRGDDAGYDRSLTMFSPEGRLYQVEYALEAVRRGTLVIALKSKYGATLVTRKKFTKLMDSSTIEKIFQMDEHMGCAIAGLHADSRILVDYARVQCQVHRLTYSEPVRIQTITRKLADIKQQYSQHGGVRPFGSSLLIVGVDPDGMPRITTTSPSGTYWSWRGTAMGRNSDAARETLNKELNDEMSLEELVKLGIKILKESTDEEFEDENLSIATISAEERKFELLKYDRIKAYL</sequence>
<dbReference type="PANTHER" id="PTHR11599">
    <property type="entry name" value="PROTEASOME SUBUNIT ALPHA/BETA"/>
    <property type="match status" value="1"/>
</dbReference>
<comment type="similarity">
    <text evidence="2 3">Belongs to the peptidase T1A family.</text>
</comment>
<dbReference type="Gene3D" id="3.60.20.10">
    <property type="entry name" value="Glutamine Phosphoribosylpyrophosphate, subunit 1, domain 1"/>
    <property type="match status" value="1"/>
</dbReference>
<evidence type="ECO:0000313" key="5">
    <source>
        <dbReference type="EMBL" id="UYP46746.1"/>
    </source>
</evidence>
<feature type="domain" description="Proteasome alpha-type subunits" evidence="4">
    <location>
        <begin position="10"/>
        <end position="32"/>
    </location>
</feature>
<keyword evidence="6" id="KW-1185">Reference proteome</keyword>
<dbReference type="NCBIfam" id="NF003075">
    <property type="entry name" value="PRK03996.1"/>
    <property type="match status" value="1"/>
</dbReference>
<dbReference type="InterPro" id="IPR029055">
    <property type="entry name" value="Ntn_hydrolases_N"/>
</dbReference>
<dbReference type="GO" id="GO:0000502">
    <property type="term" value="C:proteasome complex"/>
    <property type="evidence" value="ECO:0007669"/>
    <property type="project" value="UniProtKB-KW"/>
</dbReference>
<dbReference type="CDD" id="cd01911">
    <property type="entry name" value="proteasome_alpha"/>
    <property type="match status" value="1"/>
</dbReference>
<dbReference type="Proteomes" id="UP001208689">
    <property type="component" value="Chromosome"/>
</dbReference>
<dbReference type="InterPro" id="IPR023332">
    <property type="entry name" value="Proteasome_alpha-type"/>
</dbReference>
<gene>
    <name evidence="5" type="ORF">NEF87_003031</name>
</gene>
<evidence type="ECO:0000313" key="6">
    <source>
        <dbReference type="Proteomes" id="UP001208689"/>
    </source>
</evidence>
<keyword evidence="1 2" id="KW-0647">Proteasome</keyword>
<comment type="subunit">
    <text evidence="3">The 20S proteasome core is composed of 14 alpha and 14 beta subunits that assemble into four stacked heptameric rings, resulting in a barrel-shaped structure. The two inner rings, each composed of seven catalytic beta subunits, are sandwiched by two outer rings, each composed of seven alpha subunits. The catalytic chamber with the active sites is on the inside of the barrel. Has a gated structure, the ends of the cylinder being occluded by the N-termini of the alpha-subunits. Is capped at one or both ends by the proteasome regulatory ATPase, PAN.</text>
</comment>